<evidence type="ECO:0000313" key="3">
    <source>
        <dbReference type="EMBL" id="GAA3723853.1"/>
    </source>
</evidence>
<evidence type="ECO:0000256" key="1">
    <source>
        <dbReference type="ARBA" id="ARBA00007169"/>
    </source>
</evidence>
<dbReference type="InterPro" id="IPR001031">
    <property type="entry name" value="Thioesterase"/>
</dbReference>
<keyword evidence="3" id="KW-0378">Hydrolase</keyword>
<proteinExistence type="inferred from homology"/>
<dbReference type="InterPro" id="IPR012223">
    <property type="entry name" value="TEII"/>
</dbReference>
<reference evidence="4" key="1">
    <citation type="journal article" date="2019" name="Int. J. Syst. Evol. Microbiol.">
        <title>The Global Catalogue of Microorganisms (GCM) 10K type strain sequencing project: providing services to taxonomists for standard genome sequencing and annotation.</title>
        <authorList>
            <consortium name="The Broad Institute Genomics Platform"/>
            <consortium name="The Broad Institute Genome Sequencing Center for Infectious Disease"/>
            <person name="Wu L."/>
            <person name="Ma J."/>
        </authorList>
    </citation>
    <scope>NUCLEOTIDE SEQUENCE [LARGE SCALE GENOMIC DNA]</scope>
    <source>
        <strain evidence="4">JCM 30846</strain>
    </source>
</reference>
<dbReference type="Pfam" id="PF00975">
    <property type="entry name" value="Thioesterase"/>
    <property type="match status" value="1"/>
</dbReference>
<dbReference type="InterPro" id="IPR029058">
    <property type="entry name" value="AB_hydrolase_fold"/>
</dbReference>
<dbReference type="PANTHER" id="PTHR11487:SF0">
    <property type="entry name" value="S-ACYL FATTY ACID SYNTHASE THIOESTERASE, MEDIUM CHAIN"/>
    <property type="match status" value="1"/>
</dbReference>
<dbReference type="PANTHER" id="PTHR11487">
    <property type="entry name" value="THIOESTERASE"/>
    <property type="match status" value="1"/>
</dbReference>
<comment type="caution">
    <text evidence="3">The sequence shown here is derived from an EMBL/GenBank/DDBJ whole genome shotgun (WGS) entry which is preliminary data.</text>
</comment>
<dbReference type="Gene3D" id="3.40.50.1820">
    <property type="entry name" value="alpha/beta hydrolase"/>
    <property type="match status" value="1"/>
</dbReference>
<dbReference type="GO" id="GO:0016787">
    <property type="term" value="F:hydrolase activity"/>
    <property type="evidence" value="ECO:0007669"/>
    <property type="project" value="UniProtKB-KW"/>
</dbReference>
<dbReference type="Proteomes" id="UP001499884">
    <property type="component" value="Unassembled WGS sequence"/>
</dbReference>
<dbReference type="EMBL" id="BAABEP010000011">
    <property type="protein sequence ID" value="GAA3723853.1"/>
    <property type="molecule type" value="Genomic_DNA"/>
</dbReference>
<sequence length="255" mass="27945">MSGAGSWFDQRFRSPTARHSLYCFPFAGGSASYYADWAAYVDGSVELVPVQLPGRGARMTEPLATSLDAVADEVAGLIAAAPTVPLLFGHSMGAILAFETARRLRAWGRGVGYLFVSGRPAPPVVRPLRPVSSLPLPEFVGVLRDYGCIDEEILAHDELLDLLLPMMRSDFSLIERYRYRPGAPLDCPILAWCGDRDPEVPPEAMRGWGDETCSGFELRVRPGGHFFVTEHREEVAQAVRHAARRGTTGERDATV</sequence>
<dbReference type="RefSeq" id="WP_345644749.1">
    <property type="nucleotide sequence ID" value="NZ_BAABEP010000011.1"/>
</dbReference>
<organism evidence="3 4">
    <name type="scientific">Streptomyces tremellae</name>
    <dbReference type="NCBI Taxonomy" id="1124239"/>
    <lineage>
        <taxon>Bacteria</taxon>
        <taxon>Bacillati</taxon>
        <taxon>Actinomycetota</taxon>
        <taxon>Actinomycetes</taxon>
        <taxon>Kitasatosporales</taxon>
        <taxon>Streptomycetaceae</taxon>
        <taxon>Streptomyces</taxon>
    </lineage>
</organism>
<protein>
    <submittedName>
        <fullName evidence="3">Alpha/beta fold hydrolase</fullName>
    </submittedName>
</protein>
<accession>A0ABP7ESA1</accession>
<evidence type="ECO:0000313" key="4">
    <source>
        <dbReference type="Proteomes" id="UP001499884"/>
    </source>
</evidence>
<evidence type="ECO:0000259" key="2">
    <source>
        <dbReference type="Pfam" id="PF00975"/>
    </source>
</evidence>
<name>A0ABP7ESA1_9ACTN</name>
<feature type="domain" description="Thioesterase" evidence="2">
    <location>
        <begin position="21"/>
        <end position="241"/>
    </location>
</feature>
<comment type="similarity">
    <text evidence="1">Belongs to the thioesterase family.</text>
</comment>
<keyword evidence="4" id="KW-1185">Reference proteome</keyword>
<gene>
    <name evidence="3" type="ORF">GCM10023082_22450</name>
</gene>
<dbReference type="SUPFAM" id="SSF53474">
    <property type="entry name" value="alpha/beta-Hydrolases"/>
    <property type="match status" value="1"/>
</dbReference>